<reference evidence="2 3" key="1">
    <citation type="journal article" date="2006" name="J. Virol.">
        <title>Genome of crocodilepox virus.</title>
        <authorList>
            <person name="Afonso C.L."/>
            <person name="Tulman E.R."/>
            <person name="Delhon G."/>
            <person name="Lu Z."/>
            <person name="Viljoen G.J."/>
            <person name="Wallace D.B."/>
            <person name="Kutish G.F."/>
            <person name="Rock D.L."/>
        </authorList>
    </citation>
    <scope>NUCLEOTIDE SEQUENCE [LARGE SCALE GENOMIC DNA]</scope>
    <source>
        <strain evidence="3">Isolate Crocodylus niloticus/Zimbabwe/Ume/2001</strain>
    </source>
</reference>
<organismHost>
    <name type="scientific">Crocodylus porosus</name>
    <name type="common">Saltwater crocodile</name>
    <name type="synonym">Estuarine crocodile</name>
    <dbReference type="NCBI Taxonomy" id="8502"/>
</organismHost>
<evidence type="ECO:0000313" key="2">
    <source>
        <dbReference type="EMBL" id="ABJ09056.1"/>
    </source>
</evidence>
<dbReference type="Proteomes" id="UP000011300">
    <property type="component" value="Segment"/>
</dbReference>
<protein>
    <submittedName>
        <fullName evidence="2">KDEL motif protein</fullName>
    </submittedName>
</protein>
<feature type="region of interest" description="Disordered" evidence="1">
    <location>
        <begin position="214"/>
        <end position="234"/>
    </location>
</feature>
<name>Q06ZY6_CPRVZ</name>
<organismHost>
    <name type="scientific">Crocodylus johnstoni</name>
    <name type="common">Australian freshwater crocodile</name>
    <dbReference type="NCBI Taxonomy" id="184234"/>
</organismHost>
<accession>Q06ZY6</accession>
<evidence type="ECO:0000313" key="3">
    <source>
        <dbReference type="Proteomes" id="UP000011300"/>
    </source>
</evidence>
<organism evidence="2 3">
    <name type="scientific">Nile crocodilepox virus (isolate Crocodylus niloticus/Zimbabwe/Ume/2001)</name>
    <name type="common">CRV</name>
    <dbReference type="NCBI Taxonomy" id="1289473"/>
    <lineage>
        <taxon>Viruses</taxon>
        <taxon>Varidnaviria</taxon>
        <taxon>Bamfordvirae</taxon>
        <taxon>Nucleocytoviricota</taxon>
        <taxon>Pokkesviricetes</taxon>
        <taxon>Chitovirales</taxon>
        <taxon>Poxviridae</taxon>
        <taxon>Chordopoxvirinae</taxon>
        <taxon>Crocodylidpoxvirus</taxon>
        <taxon>Crocodylidpoxvirus nilecrocodilepox</taxon>
        <taxon>Nile crocodilepox virus</taxon>
    </lineage>
</organism>
<proteinExistence type="predicted"/>
<sequence length="234" mass="26678">MLSRTLFHLAAFAVELAIVYYLVSLPCRDVSQEKTRDACCSDEQRARCPIKIQPSGCWLYKHMPMDLLYVVGDVLSVVTRWDPHDKGSELMIRLYPNASFNAPSSTVRLQRPPSPLGHYQIVSLRRPDFENYYAFTVATQPTMYFLQVISCPNVEAMISYLEDLRLKIGRRMILQAIYDDSTKRLRSSTLGDPYAASGFSNDGEHDKHYAYVGSEESDTETQRGVLNIPTHQEL</sequence>
<organismHost>
    <name type="scientific">Crocodylus niloticus</name>
    <name type="common">Nile crocodile</name>
    <name type="synonym">African crocodile</name>
    <dbReference type="NCBI Taxonomy" id="8501"/>
</organismHost>
<dbReference type="KEGG" id="vg:4363301"/>
<keyword evidence="3" id="KW-1185">Reference proteome</keyword>
<gene>
    <name evidence="2" type="ORF">CRV165</name>
</gene>
<evidence type="ECO:0000256" key="1">
    <source>
        <dbReference type="SAM" id="MobiDB-lite"/>
    </source>
</evidence>
<dbReference type="RefSeq" id="YP_784355.1">
    <property type="nucleotide sequence ID" value="NC_008030.1"/>
</dbReference>
<dbReference type="GeneID" id="4363301"/>
<dbReference type="EMBL" id="DQ356948">
    <property type="protein sequence ID" value="ABJ09056.1"/>
    <property type="molecule type" value="Genomic_DNA"/>
</dbReference>